<proteinExistence type="inferred from homology"/>
<dbReference type="KEGG" id="edu:LIU_00445"/>
<dbReference type="OrthoDB" id="1632160at2"/>
<keyword evidence="6 7" id="KW-0472">Membrane</keyword>
<evidence type="ECO:0000256" key="2">
    <source>
        <dbReference type="ARBA" id="ARBA00011006"/>
    </source>
</evidence>
<evidence type="ECO:0000313" key="8">
    <source>
        <dbReference type="EMBL" id="PEH46258.1"/>
    </source>
</evidence>
<evidence type="ECO:0000313" key="9">
    <source>
        <dbReference type="Proteomes" id="UP000220669"/>
    </source>
</evidence>
<dbReference type="GO" id="GO:0005886">
    <property type="term" value="C:plasma membrane"/>
    <property type="evidence" value="ECO:0007669"/>
    <property type="project" value="UniProtKB-SubCell"/>
</dbReference>
<feature type="transmembrane region" description="Helical" evidence="7">
    <location>
        <begin position="56"/>
        <end position="77"/>
    </location>
</feature>
<evidence type="ECO:0000256" key="1">
    <source>
        <dbReference type="ARBA" id="ARBA00004651"/>
    </source>
</evidence>
<accession>A0A2A7SS02</accession>
<evidence type="ECO:0000256" key="7">
    <source>
        <dbReference type="SAM" id="Phobius"/>
    </source>
</evidence>
<sequence length="87" mass="9356">MLHFLLTLIVGGILGLIASLILNEEVPGGATGMVLIGFLGSWLGESILGELGPSISGFYLVPSLLGALFCLGVYTFLADYIRRHYWK</sequence>
<evidence type="ECO:0000256" key="4">
    <source>
        <dbReference type="ARBA" id="ARBA00022692"/>
    </source>
</evidence>
<dbReference type="RefSeq" id="WP_005875326.1">
    <property type="nucleotide sequence ID" value="NZ_CABGIQ010000015.1"/>
</dbReference>
<evidence type="ECO:0000256" key="3">
    <source>
        <dbReference type="ARBA" id="ARBA00022475"/>
    </source>
</evidence>
<gene>
    <name evidence="8" type="ORF">CRM96_15265</name>
</gene>
<dbReference type="AlphaFoldDB" id="A0A2A7SS02"/>
<name>A0A2A7SS02_9ENTE</name>
<dbReference type="InterPro" id="IPR007341">
    <property type="entry name" value="Transgly_assoc"/>
</dbReference>
<keyword evidence="3" id="KW-1003">Cell membrane</keyword>
<reference evidence="8 9" key="1">
    <citation type="submission" date="2017-09" db="EMBL/GenBank/DDBJ databases">
        <title>FDA dAtabase for Regulatory Grade micrObial Sequences (FDA-ARGOS): Supporting development and validation of Infectious Disease Dx tests.</title>
        <authorList>
            <person name="Minogue T."/>
            <person name="Wolcott M."/>
            <person name="Wasieloski L."/>
            <person name="Aguilar W."/>
            <person name="Moore D."/>
            <person name="Tallon L.J."/>
            <person name="Sadzewicz L."/>
            <person name="Ott S."/>
            <person name="Zhao X."/>
            <person name="Nagaraj S."/>
            <person name="Vavikolanu K."/>
            <person name="Aluvathingal J."/>
            <person name="Nadendla S."/>
            <person name="Sichtig H."/>
        </authorList>
    </citation>
    <scope>NUCLEOTIDE SEQUENCE [LARGE SCALE GENOMIC DNA]</scope>
    <source>
        <strain evidence="8 9">FDAARGOS_396</strain>
    </source>
</reference>
<comment type="subcellular location">
    <subcellularLocation>
        <location evidence="1">Cell membrane</location>
        <topology evidence="1">Multi-pass membrane protein</topology>
    </subcellularLocation>
</comment>
<evidence type="ECO:0000256" key="5">
    <source>
        <dbReference type="ARBA" id="ARBA00022989"/>
    </source>
</evidence>
<comment type="caution">
    <text evidence="8">The sequence shown here is derived from an EMBL/GenBank/DDBJ whole genome shotgun (WGS) entry which is preliminary data.</text>
</comment>
<comment type="similarity">
    <text evidence="2">Belongs to the UPF0410 family.</text>
</comment>
<keyword evidence="4 7" id="KW-0812">Transmembrane</keyword>
<protein>
    <submittedName>
        <fullName evidence="8">GlsB/YeaQ/YmgE family stress response membrane protein</fullName>
    </submittedName>
</protein>
<keyword evidence="5 7" id="KW-1133">Transmembrane helix</keyword>
<dbReference type="Proteomes" id="UP000220669">
    <property type="component" value="Unassembled WGS sequence"/>
</dbReference>
<dbReference type="PANTHER" id="PTHR33884">
    <property type="entry name" value="UPF0410 PROTEIN YMGE"/>
    <property type="match status" value="1"/>
</dbReference>
<dbReference type="EMBL" id="PDEB01000004">
    <property type="protein sequence ID" value="PEH46258.1"/>
    <property type="molecule type" value="Genomic_DNA"/>
</dbReference>
<dbReference type="GeneID" id="56742886"/>
<organism evidence="8 9">
    <name type="scientific">Enterococcus durans</name>
    <dbReference type="NCBI Taxonomy" id="53345"/>
    <lineage>
        <taxon>Bacteria</taxon>
        <taxon>Bacillati</taxon>
        <taxon>Bacillota</taxon>
        <taxon>Bacilli</taxon>
        <taxon>Lactobacillales</taxon>
        <taxon>Enterococcaceae</taxon>
        <taxon>Enterococcus</taxon>
    </lineage>
</organism>
<evidence type="ECO:0000256" key="6">
    <source>
        <dbReference type="ARBA" id="ARBA00023136"/>
    </source>
</evidence>
<dbReference type="PANTHER" id="PTHR33884:SF3">
    <property type="entry name" value="UPF0410 PROTEIN YMGE"/>
    <property type="match status" value="1"/>
</dbReference>
<dbReference type="Pfam" id="PF04226">
    <property type="entry name" value="Transgly_assoc"/>
    <property type="match status" value="1"/>
</dbReference>